<sequence length="249" mass="29330">MAKFLDLYACQVKYFFLQNSFTQGTAFACKNLSKNASHIHCYINHKIKTQLTDHLSKQQYSLFCEKTCFGHFMRIRNCVAQGQIHRCCMALELECSTRQALVIRVNGTVLKFTLRTFALITGLNCVGVLGYFKFNTEDPNMLIVQYFGGKDFNRRSDLIDRFNNKVWADNEDDTLKFTILYFIHTYVYYGENTTKRIPRIHFHLVESGQYMQYPWSRKAFHWLLKSINKKMTSHGQFYRICGMHIVLQI</sequence>
<evidence type="ECO:0000313" key="3">
    <source>
        <dbReference type="Proteomes" id="UP001234989"/>
    </source>
</evidence>
<gene>
    <name evidence="2" type="ORF">MTR67_043764</name>
</gene>
<dbReference type="EMBL" id="CP133621">
    <property type="protein sequence ID" value="WMV50379.1"/>
    <property type="molecule type" value="Genomic_DNA"/>
</dbReference>
<organism evidence="2 3">
    <name type="scientific">Solanum verrucosum</name>
    <dbReference type="NCBI Taxonomy" id="315347"/>
    <lineage>
        <taxon>Eukaryota</taxon>
        <taxon>Viridiplantae</taxon>
        <taxon>Streptophyta</taxon>
        <taxon>Embryophyta</taxon>
        <taxon>Tracheophyta</taxon>
        <taxon>Spermatophyta</taxon>
        <taxon>Magnoliopsida</taxon>
        <taxon>eudicotyledons</taxon>
        <taxon>Gunneridae</taxon>
        <taxon>Pentapetalae</taxon>
        <taxon>asterids</taxon>
        <taxon>lamiids</taxon>
        <taxon>Solanales</taxon>
        <taxon>Solanaceae</taxon>
        <taxon>Solanoideae</taxon>
        <taxon>Solaneae</taxon>
        <taxon>Solanum</taxon>
    </lineage>
</organism>
<feature type="domain" description="DUF1985" evidence="1">
    <location>
        <begin position="92"/>
        <end position="226"/>
    </location>
</feature>
<evidence type="ECO:0000259" key="1">
    <source>
        <dbReference type="Pfam" id="PF09331"/>
    </source>
</evidence>
<dbReference type="PANTHER" id="PTHR48450:SF1">
    <property type="entry name" value="DUF1985 DOMAIN-CONTAINING PROTEIN"/>
    <property type="match status" value="1"/>
</dbReference>
<proteinExistence type="predicted"/>
<reference evidence="2" key="1">
    <citation type="submission" date="2023-08" db="EMBL/GenBank/DDBJ databases">
        <title>A de novo genome assembly of Solanum verrucosum Schlechtendal, a Mexican diploid species geographically isolated from the other diploid A-genome species in potato relatives.</title>
        <authorList>
            <person name="Hosaka K."/>
        </authorList>
    </citation>
    <scope>NUCLEOTIDE SEQUENCE</scope>
    <source>
        <tissue evidence="2">Young leaves</tissue>
    </source>
</reference>
<protein>
    <recommendedName>
        <fullName evidence="1">DUF1985 domain-containing protein</fullName>
    </recommendedName>
</protein>
<name>A0AAF0UQX1_SOLVR</name>
<dbReference type="Pfam" id="PF09331">
    <property type="entry name" value="DUF1985"/>
    <property type="match status" value="1"/>
</dbReference>
<dbReference type="PANTHER" id="PTHR48450">
    <property type="entry name" value="DUF1985 DOMAIN-CONTAINING PROTEIN"/>
    <property type="match status" value="1"/>
</dbReference>
<dbReference type="PROSITE" id="PS51257">
    <property type="entry name" value="PROKAR_LIPOPROTEIN"/>
    <property type="match status" value="1"/>
</dbReference>
<dbReference type="AlphaFoldDB" id="A0AAF0UQX1"/>
<dbReference type="InterPro" id="IPR015410">
    <property type="entry name" value="DUF1985"/>
</dbReference>
<evidence type="ECO:0000313" key="2">
    <source>
        <dbReference type="EMBL" id="WMV50379.1"/>
    </source>
</evidence>
<dbReference type="Proteomes" id="UP001234989">
    <property type="component" value="Chromosome 10"/>
</dbReference>
<keyword evidence="3" id="KW-1185">Reference proteome</keyword>
<accession>A0AAF0UQX1</accession>